<dbReference type="EMBL" id="CAADEX010000012">
    <property type="protein sequence ID" value="VFJ46123.1"/>
    <property type="molecule type" value="Genomic_DNA"/>
</dbReference>
<dbReference type="AlphaFoldDB" id="A0A450S3A9"/>
<feature type="domain" description="GyrI-like small molecule binding" evidence="1">
    <location>
        <begin position="21"/>
        <end position="187"/>
    </location>
</feature>
<evidence type="ECO:0000259" key="1">
    <source>
        <dbReference type="Pfam" id="PF06445"/>
    </source>
</evidence>
<accession>A0A450S3A9</accession>
<sequence>MTREKTPNPALGFDYRLKPFTPKITELPDQTMVEVDVVGDPNVETGRVMGPLYATAYGVRKRYKDEGQVFKVEKLRGRWAEQIQLSDKSTWRGRYGLPVPNDTDSLPPIKKEKAVPGVEPQLSTWRYGLVGQILHVGPYDQEPPTINKLLAFVQEQGYEVIEDSHEEVYLSDPSKTEPDKMKTIIMYRLKR</sequence>
<dbReference type="SUPFAM" id="SSF55136">
    <property type="entry name" value="Probable bacterial effector-binding domain"/>
    <property type="match status" value="1"/>
</dbReference>
<reference evidence="2" key="1">
    <citation type="submission" date="2019-02" db="EMBL/GenBank/DDBJ databases">
        <authorList>
            <person name="Gruber-Vodicka R. H."/>
            <person name="Seah K. B. B."/>
        </authorList>
    </citation>
    <scope>NUCLEOTIDE SEQUENCE</scope>
    <source>
        <strain evidence="2">BECK_DK47</strain>
    </source>
</reference>
<dbReference type="InterPro" id="IPR029442">
    <property type="entry name" value="GyrI-like"/>
</dbReference>
<proteinExistence type="predicted"/>
<organism evidence="2">
    <name type="scientific">Candidatus Kentrum sp. DK</name>
    <dbReference type="NCBI Taxonomy" id="2126562"/>
    <lineage>
        <taxon>Bacteria</taxon>
        <taxon>Pseudomonadati</taxon>
        <taxon>Pseudomonadota</taxon>
        <taxon>Gammaproteobacteria</taxon>
        <taxon>Candidatus Kentrum</taxon>
    </lineage>
</organism>
<dbReference type="Gene3D" id="3.20.80.10">
    <property type="entry name" value="Regulatory factor, effector binding domain"/>
    <property type="match status" value="1"/>
</dbReference>
<dbReference type="InterPro" id="IPR011256">
    <property type="entry name" value="Reg_factor_effector_dom_sf"/>
</dbReference>
<evidence type="ECO:0000313" key="2">
    <source>
        <dbReference type="EMBL" id="VFJ46123.1"/>
    </source>
</evidence>
<dbReference type="Pfam" id="PF06445">
    <property type="entry name" value="GyrI-like"/>
    <property type="match status" value="1"/>
</dbReference>
<name>A0A450S3A9_9GAMM</name>
<protein>
    <recommendedName>
        <fullName evidence="1">GyrI-like small molecule binding domain-containing protein</fullName>
    </recommendedName>
</protein>
<gene>
    <name evidence="2" type="ORF">BECKDK2373B_GA0170837_101240</name>
</gene>